<feature type="transmembrane region" description="Helical" evidence="3">
    <location>
        <begin position="674"/>
        <end position="697"/>
    </location>
</feature>
<dbReference type="InterPro" id="IPR026961">
    <property type="entry name" value="PGG_dom"/>
</dbReference>
<keyword evidence="3" id="KW-1133">Transmembrane helix</keyword>
<reference evidence="6" key="1">
    <citation type="submission" date="2020-03" db="EMBL/GenBank/DDBJ databases">
        <authorList>
            <person name="Zhang R."/>
        </authorList>
    </citation>
    <scope>NUCLEOTIDE SEQUENCE</scope>
</reference>
<dbReference type="AlphaFoldDB" id="A0A6M2EWX1"/>
<accession>A0A6M2EWX1</accession>
<feature type="compositionally biased region" description="Basic and acidic residues" evidence="2">
    <location>
        <begin position="57"/>
        <end position="68"/>
    </location>
</feature>
<sequence>MTTTNISPTSIVVEVLRDDNYDDWSACMKSYMLAQDLWDFMEPSTGHHEGDQAVDSKPIDHQEGDSKALRKRNAAALHAIQISCAPYILSKIRSITSAKDAWDTLANLQRQHSPSHKEQSVEAEPAEVDESQGSEQSVEAEPAEDDESQGSEQSDEAEPAEDDESQGSEQSDEAESSEDDESQGSGAVSNEMNGPLLTLYKYAHNGDWDAIKTYLSHYPNARKAKLEPDGGTALHVAAVFGHVKVVEELVKLMSVEELEIKDNDGYTALYIAALVGKRKMAECLVRKNKRLVTLVILNKKIPLIQACLSDWKDMALYLYSVTPVEFLCQGNGHHGSYFLQCAIGAQMLDIVFDFLHRFPHMATKTDDVLKSNALIRLSTSPQIFPSASQPAFWQQFICSCIWSKPIVATNATVRIYVPAQRLRESKNIVLQVLSQLRVFAENLFTFLGIKQIYDLKKIHIYSDKILRCMCEHISSLDYEEQLKAAVHPAFHSAVKNGTVEFIMEMIKACPHVMICTDDNSRTLFMSSIANRQEKVVSLFYGLEATRSGFVSLIDSSGNTMLHLAAKLSPPSQLSRISGAALQMQRELQWYKEVESIINPTDKDFANVKGQIARELFTSDHKDLLVKGEEWMKATATSCTVVGALIITIMFTAAFTVPGGYVQESGYPIFKDKESFTVFIVSDAISLFSSSTSVLMFLGILTSRYAEEDFLKSLPTKLIIGLSTLFFSIATMMVTFCAALMIIVDGKLQIIIPIVLVACIPVTFFMMLQFPLLVEIFVSTYGPGIFNKKLKRWY</sequence>
<dbReference type="PANTHER" id="PTHR24177">
    <property type="entry name" value="CASKIN"/>
    <property type="match status" value="1"/>
</dbReference>
<feature type="region of interest" description="Disordered" evidence="2">
    <location>
        <begin position="44"/>
        <end position="68"/>
    </location>
</feature>
<feature type="transmembrane region" description="Helical" evidence="3">
    <location>
        <begin position="717"/>
        <end position="742"/>
    </location>
</feature>
<feature type="compositionally biased region" description="Acidic residues" evidence="2">
    <location>
        <begin position="141"/>
        <end position="182"/>
    </location>
</feature>
<protein>
    <submittedName>
        <fullName evidence="6">Uncharacterized protein</fullName>
    </submittedName>
</protein>
<dbReference type="PROSITE" id="PS50088">
    <property type="entry name" value="ANK_REPEAT"/>
    <property type="match status" value="1"/>
</dbReference>
<proteinExistence type="predicted"/>
<keyword evidence="1" id="KW-0040">ANK repeat</keyword>
<dbReference type="Pfam" id="PF12796">
    <property type="entry name" value="Ank_2"/>
    <property type="match status" value="1"/>
</dbReference>
<dbReference type="EMBL" id="GILB01009594">
    <property type="protein sequence ID" value="NUU89927.1"/>
    <property type="molecule type" value="Transcribed_RNA"/>
</dbReference>
<evidence type="ECO:0000259" key="5">
    <source>
        <dbReference type="Pfam" id="PF13962"/>
    </source>
</evidence>
<evidence type="ECO:0000256" key="2">
    <source>
        <dbReference type="SAM" id="MobiDB-lite"/>
    </source>
</evidence>
<evidence type="ECO:0000313" key="6">
    <source>
        <dbReference type="EMBL" id="NUU89927.1"/>
    </source>
</evidence>
<evidence type="ECO:0000256" key="3">
    <source>
        <dbReference type="SAM" id="Phobius"/>
    </source>
</evidence>
<name>A0A6M2EWX1_9ROSI</name>
<dbReference type="GO" id="GO:0016020">
    <property type="term" value="C:membrane"/>
    <property type="evidence" value="ECO:0007669"/>
    <property type="project" value="TreeGrafter"/>
</dbReference>
<dbReference type="Pfam" id="PF13962">
    <property type="entry name" value="PGG"/>
    <property type="match status" value="1"/>
</dbReference>
<feature type="transmembrane region" description="Helical" evidence="3">
    <location>
        <begin position="640"/>
        <end position="662"/>
    </location>
</feature>
<feature type="transmembrane region" description="Helical" evidence="3">
    <location>
        <begin position="749"/>
        <end position="769"/>
    </location>
</feature>
<evidence type="ECO:0000259" key="4">
    <source>
        <dbReference type="Pfam" id="PF13961"/>
    </source>
</evidence>
<dbReference type="InterPro" id="IPR036770">
    <property type="entry name" value="Ankyrin_rpt-contain_sf"/>
</dbReference>
<evidence type="ECO:0000256" key="1">
    <source>
        <dbReference type="PROSITE-ProRule" id="PRU00023"/>
    </source>
</evidence>
<feature type="domain" description="PGG" evidence="5">
    <location>
        <begin position="628"/>
        <end position="741"/>
    </location>
</feature>
<keyword evidence="3" id="KW-0472">Membrane</keyword>
<dbReference type="InterPro" id="IPR002110">
    <property type="entry name" value="Ankyrin_rpt"/>
</dbReference>
<dbReference type="InterPro" id="IPR025314">
    <property type="entry name" value="DUF4219"/>
</dbReference>
<dbReference type="PROSITE" id="PS50297">
    <property type="entry name" value="ANK_REP_REGION"/>
    <property type="match status" value="1"/>
</dbReference>
<feature type="repeat" description="ANK" evidence="1">
    <location>
        <begin position="229"/>
        <end position="251"/>
    </location>
</feature>
<dbReference type="SUPFAM" id="SSF48403">
    <property type="entry name" value="Ankyrin repeat"/>
    <property type="match status" value="1"/>
</dbReference>
<keyword evidence="3" id="KW-0812">Transmembrane</keyword>
<feature type="domain" description="DUF4219" evidence="4">
    <location>
        <begin position="19"/>
        <end position="40"/>
    </location>
</feature>
<organism evidence="6">
    <name type="scientific">Populus davidiana</name>
    <dbReference type="NCBI Taxonomy" id="266767"/>
    <lineage>
        <taxon>Eukaryota</taxon>
        <taxon>Viridiplantae</taxon>
        <taxon>Streptophyta</taxon>
        <taxon>Embryophyta</taxon>
        <taxon>Tracheophyta</taxon>
        <taxon>Spermatophyta</taxon>
        <taxon>Magnoliopsida</taxon>
        <taxon>eudicotyledons</taxon>
        <taxon>Gunneridae</taxon>
        <taxon>Pentapetalae</taxon>
        <taxon>rosids</taxon>
        <taxon>fabids</taxon>
        <taxon>Malpighiales</taxon>
        <taxon>Salicaceae</taxon>
        <taxon>Saliceae</taxon>
        <taxon>Populus</taxon>
    </lineage>
</organism>
<feature type="region of interest" description="Disordered" evidence="2">
    <location>
        <begin position="109"/>
        <end position="192"/>
    </location>
</feature>
<dbReference type="Pfam" id="PF13961">
    <property type="entry name" value="DUF4219"/>
    <property type="match status" value="1"/>
</dbReference>
<dbReference type="Gene3D" id="1.25.40.20">
    <property type="entry name" value="Ankyrin repeat-containing domain"/>
    <property type="match status" value="2"/>
</dbReference>
<dbReference type="PANTHER" id="PTHR24177:SF329">
    <property type="entry name" value="ANKYRIN REPEAT PROTEIN"/>
    <property type="match status" value="1"/>
</dbReference>
<dbReference type="SMART" id="SM00248">
    <property type="entry name" value="ANK"/>
    <property type="match status" value="3"/>
</dbReference>